<dbReference type="InterPro" id="IPR023896">
    <property type="entry name" value="LTA_DltD"/>
</dbReference>
<dbReference type="Proteomes" id="UP000254807">
    <property type="component" value="Unassembled WGS sequence"/>
</dbReference>
<dbReference type="Pfam" id="PF04914">
    <property type="entry name" value="DltD"/>
    <property type="match status" value="1"/>
</dbReference>
<accession>A0A376H324</accession>
<protein>
    <recommendedName>
        <fullName evidence="1">Protein DltD</fullName>
    </recommendedName>
</protein>
<organism evidence="2 3">
    <name type="scientific">Enterococcus gallinarum</name>
    <dbReference type="NCBI Taxonomy" id="1353"/>
    <lineage>
        <taxon>Bacteria</taxon>
        <taxon>Bacillati</taxon>
        <taxon>Bacillota</taxon>
        <taxon>Bacilli</taxon>
        <taxon>Lactobacillales</taxon>
        <taxon>Enterococcaceae</taxon>
        <taxon>Enterococcus</taxon>
    </lineage>
</organism>
<reference evidence="2 3" key="1">
    <citation type="submission" date="2018-06" db="EMBL/GenBank/DDBJ databases">
        <authorList>
            <consortium name="Pathogen Informatics"/>
            <person name="Doyle S."/>
        </authorList>
    </citation>
    <scope>NUCLEOTIDE SEQUENCE [LARGE SCALE GENOMIC DNA]</scope>
    <source>
        <strain evidence="2 3">NCTC12360</strain>
    </source>
</reference>
<dbReference type="NCBIfam" id="TIGR04092">
    <property type="entry name" value="LTA_DltD"/>
    <property type="match status" value="1"/>
</dbReference>
<proteinExistence type="inferred from homology"/>
<evidence type="ECO:0000256" key="1">
    <source>
        <dbReference type="PIRNR" id="PIRNR021438"/>
    </source>
</evidence>
<dbReference type="GO" id="GO:0005886">
    <property type="term" value="C:plasma membrane"/>
    <property type="evidence" value="ECO:0007669"/>
    <property type="project" value="UniProtKB-UniRule"/>
</dbReference>
<keyword evidence="1" id="KW-1003">Cell membrane</keyword>
<sequence>MMKKRLLTAFGPLLCAGILVGVLFLGPWKINSHDPKVIAQAATAMNDAVFRGDRIKNEAIATGKYVPFFGSSELNRVSATHPSVLAQKYQRSYTPFLIGAPGTQSLTQYAIIQSMAKELAGKKAVFIVSPQWFVPKGLKGDYFNHHYSEQHVYDWLSSLKKVSDTDQYYAERLLDYSKVKENSLTEQVLNEVKSGKIPTDWQKKQIDLQRSILKREDELFSGLGLGHNLIDKITAAAKKLPSTYNLAQIEQVADNEGKAETTNNSLGIKNSFYQHNLQSRIDKMKDSQKKWDYRFGPEYSDFQLVLTEFARNNVDVLFVIPPINQKWMDYTGLPQEVLSGFDKKIRYQLRSQGFMNIADLSTKGNQPYFMEDTIHLGWRGWLAADEYIQPFLDSKVKGKPLYEINHYFLSKNWQQEAPKDIQGK</sequence>
<name>A0A376H324_ENTGA</name>
<keyword evidence="1" id="KW-0472">Membrane</keyword>
<dbReference type="OrthoDB" id="1700484at2"/>
<gene>
    <name evidence="2" type="primary">dltD</name>
    <name evidence="2" type="ORF">NCTC12360_03231</name>
</gene>
<dbReference type="GO" id="GO:0070395">
    <property type="term" value="P:lipoteichoic acid biosynthetic process"/>
    <property type="evidence" value="ECO:0007669"/>
    <property type="project" value="UniProtKB-UniRule"/>
</dbReference>
<evidence type="ECO:0000313" key="2">
    <source>
        <dbReference type="EMBL" id="STD84686.1"/>
    </source>
</evidence>
<dbReference type="PANTHER" id="PTHR40039:SF1">
    <property type="entry name" value="PROTEIN DLTD"/>
    <property type="match status" value="1"/>
</dbReference>
<dbReference type="RefSeq" id="WP_082709524.1">
    <property type="nucleotide sequence ID" value="NZ_JBHULA010000035.1"/>
</dbReference>
<dbReference type="AlphaFoldDB" id="A0A376H324"/>
<evidence type="ECO:0000313" key="3">
    <source>
        <dbReference type="Proteomes" id="UP000254807"/>
    </source>
</evidence>
<dbReference type="EMBL" id="UFYW01000001">
    <property type="protein sequence ID" value="STD84686.1"/>
    <property type="molecule type" value="Genomic_DNA"/>
</dbReference>
<dbReference type="UniPathway" id="UPA00556"/>
<comment type="similarity">
    <text evidence="1">Belongs to the DltD family.</text>
</comment>
<dbReference type="InterPro" id="IPR006998">
    <property type="entry name" value="DltD"/>
</dbReference>
<comment type="pathway">
    <text evidence="1">Cell wall biogenesis; lipoteichoic acid biosynthesis.</text>
</comment>
<keyword evidence="3" id="KW-1185">Reference proteome</keyword>
<dbReference type="PIRSF" id="PIRSF021438">
    <property type="entry name" value="DltD"/>
    <property type="match status" value="1"/>
</dbReference>
<dbReference type="PANTHER" id="PTHR40039">
    <property type="entry name" value="PROTEIN DLTD"/>
    <property type="match status" value="1"/>
</dbReference>